<reference evidence="2" key="3">
    <citation type="submission" date="2015-04" db="UniProtKB">
        <authorList>
            <consortium name="EnsemblPlants"/>
        </authorList>
    </citation>
    <scope>IDENTIFICATION</scope>
</reference>
<feature type="transmembrane region" description="Helical" evidence="1">
    <location>
        <begin position="209"/>
        <end position="231"/>
    </location>
</feature>
<accession>A0A0D9X7V2</accession>
<keyword evidence="3" id="KW-1185">Reference proteome</keyword>
<feature type="transmembrane region" description="Helical" evidence="1">
    <location>
        <begin position="63"/>
        <end position="87"/>
    </location>
</feature>
<proteinExistence type="predicted"/>
<organism evidence="2 3">
    <name type="scientific">Leersia perrieri</name>
    <dbReference type="NCBI Taxonomy" id="77586"/>
    <lineage>
        <taxon>Eukaryota</taxon>
        <taxon>Viridiplantae</taxon>
        <taxon>Streptophyta</taxon>
        <taxon>Embryophyta</taxon>
        <taxon>Tracheophyta</taxon>
        <taxon>Spermatophyta</taxon>
        <taxon>Magnoliopsida</taxon>
        <taxon>Liliopsida</taxon>
        <taxon>Poales</taxon>
        <taxon>Poaceae</taxon>
        <taxon>BOP clade</taxon>
        <taxon>Oryzoideae</taxon>
        <taxon>Oryzeae</taxon>
        <taxon>Oryzinae</taxon>
        <taxon>Leersia</taxon>
    </lineage>
</organism>
<dbReference type="EnsemblPlants" id="LPERR08G12170.3">
    <property type="protein sequence ID" value="LPERR08G12170.3"/>
    <property type="gene ID" value="LPERR08G12170"/>
</dbReference>
<dbReference type="Gramene" id="LPERR08G12170.3">
    <property type="protein sequence ID" value="LPERR08G12170.3"/>
    <property type="gene ID" value="LPERR08G12170"/>
</dbReference>
<dbReference type="AlphaFoldDB" id="A0A0D9X7V2"/>
<reference evidence="3" key="2">
    <citation type="submission" date="2013-12" db="EMBL/GenBank/DDBJ databases">
        <authorList>
            <person name="Yu Y."/>
            <person name="Lee S."/>
            <person name="de Baynast K."/>
            <person name="Wissotski M."/>
            <person name="Liu L."/>
            <person name="Talag J."/>
            <person name="Goicoechea J."/>
            <person name="Angelova A."/>
            <person name="Jetty R."/>
            <person name="Kudrna D."/>
            <person name="Golser W."/>
            <person name="Rivera L."/>
            <person name="Zhang J."/>
            <person name="Wing R."/>
        </authorList>
    </citation>
    <scope>NUCLEOTIDE SEQUENCE</scope>
</reference>
<feature type="transmembrane region" description="Helical" evidence="1">
    <location>
        <begin position="21"/>
        <end position="43"/>
    </location>
</feature>
<reference evidence="2 3" key="1">
    <citation type="submission" date="2012-08" db="EMBL/GenBank/DDBJ databases">
        <title>Oryza genome evolution.</title>
        <authorList>
            <person name="Wing R.A."/>
        </authorList>
    </citation>
    <scope>NUCLEOTIDE SEQUENCE</scope>
</reference>
<protein>
    <submittedName>
        <fullName evidence="2">Uncharacterized protein</fullName>
    </submittedName>
</protein>
<keyword evidence="1" id="KW-1133">Transmembrane helix</keyword>
<sequence length="236" mass="25129">MAMANTKAALLRAMRASLPETLRRSLALAADAALYGFVAAMWVNNAANAAAIFSRWACGEGSLVAAAAMKVFNASMLAMGVSIPFAAPHDLGAREVRPITLHQFLAIISPPSHPEIPFFSSISKVWIGGFGGEFFGFSWQSGGGGGVRAEALAVQQQRRRDGHGGGNRPVALLVMYLAGWVLIGGVWLRDFGPEKGSCQYKVGSVLADLGGFVTSVMYCFIFGPNLVSLMMRDSRR</sequence>
<keyword evidence="1" id="KW-0812">Transmembrane</keyword>
<name>A0A0D9X7V2_9ORYZ</name>
<dbReference type="eggNOG" id="ENOG502R5DI">
    <property type="taxonomic scope" value="Eukaryota"/>
</dbReference>
<evidence type="ECO:0000313" key="3">
    <source>
        <dbReference type="Proteomes" id="UP000032180"/>
    </source>
</evidence>
<evidence type="ECO:0000313" key="2">
    <source>
        <dbReference type="EnsemblPlants" id="LPERR08G12170.3"/>
    </source>
</evidence>
<evidence type="ECO:0000256" key="1">
    <source>
        <dbReference type="SAM" id="Phobius"/>
    </source>
</evidence>
<keyword evidence="1" id="KW-0472">Membrane</keyword>
<dbReference type="HOGENOM" id="CLU_084900_0_0_1"/>
<dbReference type="Proteomes" id="UP000032180">
    <property type="component" value="Chromosome 8"/>
</dbReference>
<feature type="transmembrane region" description="Helical" evidence="1">
    <location>
        <begin position="170"/>
        <end position="189"/>
    </location>
</feature>